<evidence type="ECO:0000259" key="1">
    <source>
        <dbReference type="Pfam" id="PF26080"/>
    </source>
</evidence>
<gene>
    <name evidence="2" type="ORF">LSINAPIS_LOCUS87</name>
</gene>
<accession>A0A5E4PMM1</accession>
<sequence>MNGICLARRECNNLNGTITGTCASRRGRCCVDFLDLVLAQPDGDGVCSVDSLTITGGNTIVPILCGDNTGQTIFVDFNGNAAITITISATLSTTFSRRWNIKLTQLGCDCPGIAPNGCLQYYTGTSGTINSFNYATTANPTLSASLVTGTRQLANLNYGICIRMEAGYCSIQYAQASGLYSFTVTGDVEGADSTVLGTDVGAVNDGDCTTDFVVIPNPFTTANVAVGTDRFCGLGFVTVTSALKPFVLYVVTDGSEGATATTPPDVANRGFSLTYSQIAC</sequence>
<evidence type="ECO:0000313" key="3">
    <source>
        <dbReference type="Proteomes" id="UP000324832"/>
    </source>
</evidence>
<name>A0A5E4PMM1_9NEOP</name>
<organism evidence="2 3">
    <name type="scientific">Leptidea sinapis</name>
    <dbReference type="NCBI Taxonomy" id="189913"/>
    <lineage>
        <taxon>Eukaryota</taxon>
        <taxon>Metazoa</taxon>
        <taxon>Ecdysozoa</taxon>
        <taxon>Arthropoda</taxon>
        <taxon>Hexapoda</taxon>
        <taxon>Insecta</taxon>
        <taxon>Pterygota</taxon>
        <taxon>Neoptera</taxon>
        <taxon>Endopterygota</taxon>
        <taxon>Lepidoptera</taxon>
        <taxon>Glossata</taxon>
        <taxon>Ditrysia</taxon>
        <taxon>Papilionoidea</taxon>
        <taxon>Pieridae</taxon>
        <taxon>Dismorphiinae</taxon>
        <taxon>Leptidea</taxon>
    </lineage>
</organism>
<evidence type="ECO:0000313" key="2">
    <source>
        <dbReference type="EMBL" id="VVC86227.1"/>
    </source>
</evidence>
<dbReference type="Proteomes" id="UP000324832">
    <property type="component" value="Unassembled WGS sequence"/>
</dbReference>
<dbReference type="InterPro" id="IPR058698">
    <property type="entry name" value="CUB_metazoa"/>
</dbReference>
<dbReference type="PANTHER" id="PTHR33236:SF5">
    <property type="entry name" value="CUB DOMAIN-CONTAINING PROTEIN"/>
    <property type="match status" value="1"/>
</dbReference>
<keyword evidence="3" id="KW-1185">Reference proteome</keyword>
<protein>
    <recommendedName>
        <fullName evidence="1">CUB domain-containing protein</fullName>
    </recommendedName>
</protein>
<reference evidence="2 3" key="1">
    <citation type="submission" date="2017-07" db="EMBL/GenBank/DDBJ databases">
        <authorList>
            <person name="Talla V."/>
            <person name="Backstrom N."/>
        </authorList>
    </citation>
    <scope>NUCLEOTIDE SEQUENCE [LARGE SCALE GENOMIC DNA]</scope>
</reference>
<feature type="domain" description="CUB" evidence="1">
    <location>
        <begin position="115"/>
        <end position="277"/>
    </location>
</feature>
<dbReference type="EMBL" id="FZQP02000002">
    <property type="protein sequence ID" value="VVC86227.1"/>
    <property type="molecule type" value="Genomic_DNA"/>
</dbReference>
<dbReference type="Pfam" id="PF26080">
    <property type="entry name" value="CUB_animal"/>
    <property type="match status" value="1"/>
</dbReference>
<proteinExistence type="predicted"/>
<dbReference type="AlphaFoldDB" id="A0A5E4PMM1"/>
<dbReference type="PANTHER" id="PTHR33236">
    <property type="entry name" value="INTRAFLAGELLAR TRANSPORT PROTEIN 122 FAMILY PROTEIN-RELATED"/>
    <property type="match status" value="1"/>
</dbReference>